<proteinExistence type="predicted"/>
<evidence type="ECO:0000313" key="2">
    <source>
        <dbReference type="EMBL" id="EKC77394.1"/>
    </source>
</evidence>
<gene>
    <name evidence="2" type="ORF">OBE_00378</name>
</gene>
<accession>K1UBJ7</accession>
<name>K1UBJ7_9ZZZZ</name>
<protein>
    <submittedName>
        <fullName evidence="2">Protein containing DUF1599</fullName>
    </submittedName>
</protein>
<reference evidence="2" key="1">
    <citation type="journal article" date="2013" name="Environ. Microbiol.">
        <title>Microbiota from the distal guts of lean and obese adolescents exhibit partial functional redundancy besides clear differences in community structure.</title>
        <authorList>
            <person name="Ferrer M."/>
            <person name="Ruiz A."/>
            <person name="Lanza F."/>
            <person name="Haange S.B."/>
            <person name="Oberbach A."/>
            <person name="Till H."/>
            <person name="Bargiela R."/>
            <person name="Campoy C."/>
            <person name="Segura M.T."/>
            <person name="Richter M."/>
            <person name="von Bergen M."/>
            <person name="Seifert J."/>
            <person name="Suarez A."/>
        </authorList>
    </citation>
    <scope>NUCLEOTIDE SEQUENCE</scope>
</reference>
<feature type="domain" description="Nucleotide modification associated" evidence="1">
    <location>
        <begin position="5"/>
        <end position="37"/>
    </location>
</feature>
<dbReference type="EMBL" id="AJWZ01000262">
    <property type="protein sequence ID" value="EKC77394.1"/>
    <property type="molecule type" value="Genomic_DNA"/>
</dbReference>
<dbReference type="AlphaFoldDB" id="K1UBJ7"/>
<organism evidence="2">
    <name type="scientific">human gut metagenome</name>
    <dbReference type="NCBI Taxonomy" id="408170"/>
    <lineage>
        <taxon>unclassified sequences</taxon>
        <taxon>metagenomes</taxon>
        <taxon>organismal metagenomes</taxon>
    </lineage>
</organism>
<sequence length="37" mass="4576">LMLAKNHDYDEAWRSMRVSSYTDLILMKIYRTKQIER</sequence>
<comment type="caution">
    <text evidence="2">The sequence shown here is derived from an EMBL/GenBank/DDBJ whole genome shotgun (WGS) entry which is preliminary data.</text>
</comment>
<dbReference type="Pfam" id="PF07659">
    <property type="entry name" value="DUF1599"/>
    <property type="match status" value="1"/>
</dbReference>
<feature type="non-terminal residue" evidence="2">
    <location>
        <position position="1"/>
    </location>
</feature>
<dbReference type="InterPro" id="IPR011630">
    <property type="entry name" value="DUF1599"/>
</dbReference>
<evidence type="ECO:0000259" key="1">
    <source>
        <dbReference type="Pfam" id="PF07659"/>
    </source>
</evidence>